<evidence type="ECO:0000313" key="2">
    <source>
        <dbReference type="EMBL" id="SDG62216.1"/>
    </source>
</evidence>
<protein>
    <submittedName>
        <fullName evidence="2">Uncharacterized protein</fullName>
    </submittedName>
</protein>
<evidence type="ECO:0000256" key="1">
    <source>
        <dbReference type="SAM" id="Phobius"/>
    </source>
</evidence>
<keyword evidence="1" id="KW-0812">Transmembrane</keyword>
<name>A0A1G7VQW8_CHIFI</name>
<sequence>MMKGRKTTANQPFLLYFTIKRLIFLLPLFSLILKKTTWVMVIKYQGYQVADQV</sequence>
<dbReference type="AlphaFoldDB" id="A0A1G7VQW8"/>
<dbReference type="Proteomes" id="UP000199045">
    <property type="component" value="Unassembled WGS sequence"/>
</dbReference>
<accession>A0A1G7VQW8</accession>
<evidence type="ECO:0000313" key="3">
    <source>
        <dbReference type="Proteomes" id="UP000199045"/>
    </source>
</evidence>
<keyword evidence="1" id="KW-0472">Membrane</keyword>
<dbReference type="EMBL" id="FNBN01000005">
    <property type="protein sequence ID" value="SDG62216.1"/>
    <property type="molecule type" value="Genomic_DNA"/>
</dbReference>
<feature type="transmembrane region" description="Helical" evidence="1">
    <location>
        <begin position="13"/>
        <end position="33"/>
    </location>
</feature>
<reference evidence="2 3" key="1">
    <citation type="submission" date="2016-10" db="EMBL/GenBank/DDBJ databases">
        <authorList>
            <person name="de Groot N.N."/>
        </authorList>
    </citation>
    <scope>NUCLEOTIDE SEQUENCE [LARGE SCALE GENOMIC DNA]</scope>
    <source>
        <strain evidence="2 3">DSM 527</strain>
    </source>
</reference>
<gene>
    <name evidence="2" type="ORF">SAMN04488121_105231</name>
</gene>
<organism evidence="2 3">
    <name type="scientific">Chitinophaga filiformis</name>
    <name type="common">Myxococcus filiformis</name>
    <name type="synonym">Flexibacter filiformis</name>
    <dbReference type="NCBI Taxonomy" id="104663"/>
    <lineage>
        <taxon>Bacteria</taxon>
        <taxon>Pseudomonadati</taxon>
        <taxon>Bacteroidota</taxon>
        <taxon>Chitinophagia</taxon>
        <taxon>Chitinophagales</taxon>
        <taxon>Chitinophagaceae</taxon>
        <taxon>Chitinophaga</taxon>
    </lineage>
</organism>
<keyword evidence="1" id="KW-1133">Transmembrane helix</keyword>
<proteinExistence type="predicted"/>